<gene>
    <name evidence="3" type="ORF">DAEQUDRAFT_758684</name>
</gene>
<name>A0A165N6B9_9APHY</name>
<protein>
    <submittedName>
        <fullName evidence="3">Uncharacterized protein</fullName>
    </submittedName>
</protein>
<dbReference type="AlphaFoldDB" id="A0A165N6B9"/>
<keyword evidence="1" id="KW-1133">Transmembrane helix</keyword>
<keyword evidence="1" id="KW-0472">Membrane</keyword>
<feature type="signal peptide" evidence="2">
    <location>
        <begin position="1"/>
        <end position="15"/>
    </location>
</feature>
<feature type="chain" id="PRO_5013266540" evidence="2">
    <location>
        <begin position="16"/>
        <end position="431"/>
    </location>
</feature>
<dbReference type="OrthoDB" id="2794471at2759"/>
<proteinExistence type="predicted"/>
<keyword evidence="2" id="KW-0732">Signal</keyword>
<evidence type="ECO:0000313" key="3">
    <source>
        <dbReference type="EMBL" id="KZT66573.1"/>
    </source>
</evidence>
<sequence>MHLQSLGAFIAGALAAVSQSQLYCQMRGKHVGATCPVDFNNVATVVGRMSDKMIGFGHALADVPVVAIVGGIASGMMGITYDVNGVPVPYHDEVFLRWYMYPPLYPPGDPYARMMRTYAEDVRKWSATTDLIVVPDRVTDLIVWVPPHERLRLLMPPPVDLTELIDTVFQADSTQDDSESNLASLRLLLGFYALTFVSASLAIASLLGLEPARDARRGATMGDKLGVSAVLDFIRLALWKQVSTYCDTQQPVRYEVTSMNRRERRDAVRREHALMAGPRPLIAYDLANWSPLPRLDNRPLLFVHQHGSVPNPFAIARPPMRSRTWSSMTVTEARPAPSSRPMSNASQYEDETLVKHTLLESKALLRRQAPGIRLFGLWKSRVRRHAELRALRDEMGEDVARRHAQEGLEVLRQNLRSMMGVPGQPFVQADN</sequence>
<dbReference type="EMBL" id="KV429087">
    <property type="protein sequence ID" value="KZT66573.1"/>
    <property type="molecule type" value="Genomic_DNA"/>
</dbReference>
<evidence type="ECO:0000313" key="4">
    <source>
        <dbReference type="Proteomes" id="UP000076727"/>
    </source>
</evidence>
<dbReference type="Proteomes" id="UP000076727">
    <property type="component" value="Unassembled WGS sequence"/>
</dbReference>
<keyword evidence="1" id="KW-0812">Transmembrane</keyword>
<feature type="transmembrane region" description="Helical" evidence="1">
    <location>
        <begin position="187"/>
        <end position="209"/>
    </location>
</feature>
<keyword evidence="4" id="KW-1185">Reference proteome</keyword>
<evidence type="ECO:0000256" key="2">
    <source>
        <dbReference type="SAM" id="SignalP"/>
    </source>
</evidence>
<accession>A0A165N6B9</accession>
<evidence type="ECO:0000256" key="1">
    <source>
        <dbReference type="SAM" id="Phobius"/>
    </source>
</evidence>
<organism evidence="3 4">
    <name type="scientific">Daedalea quercina L-15889</name>
    <dbReference type="NCBI Taxonomy" id="1314783"/>
    <lineage>
        <taxon>Eukaryota</taxon>
        <taxon>Fungi</taxon>
        <taxon>Dikarya</taxon>
        <taxon>Basidiomycota</taxon>
        <taxon>Agaricomycotina</taxon>
        <taxon>Agaricomycetes</taxon>
        <taxon>Polyporales</taxon>
        <taxon>Fomitopsis</taxon>
    </lineage>
</organism>
<reference evidence="3 4" key="1">
    <citation type="journal article" date="2016" name="Mol. Biol. Evol.">
        <title>Comparative Genomics of Early-Diverging Mushroom-Forming Fungi Provides Insights into the Origins of Lignocellulose Decay Capabilities.</title>
        <authorList>
            <person name="Nagy L.G."/>
            <person name="Riley R."/>
            <person name="Tritt A."/>
            <person name="Adam C."/>
            <person name="Daum C."/>
            <person name="Floudas D."/>
            <person name="Sun H."/>
            <person name="Yadav J.S."/>
            <person name="Pangilinan J."/>
            <person name="Larsson K.H."/>
            <person name="Matsuura K."/>
            <person name="Barry K."/>
            <person name="Labutti K."/>
            <person name="Kuo R."/>
            <person name="Ohm R.A."/>
            <person name="Bhattacharya S.S."/>
            <person name="Shirouzu T."/>
            <person name="Yoshinaga Y."/>
            <person name="Martin F.M."/>
            <person name="Grigoriev I.V."/>
            <person name="Hibbett D.S."/>
        </authorList>
    </citation>
    <scope>NUCLEOTIDE SEQUENCE [LARGE SCALE GENOMIC DNA]</scope>
    <source>
        <strain evidence="3 4">L-15889</strain>
    </source>
</reference>